<dbReference type="EMBL" id="SJPM01000012">
    <property type="protein sequence ID" value="TWT92186.1"/>
    <property type="molecule type" value="Genomic_DNA"/>
</dbReference>
<name>A0A5C5ZYD3_9BACT</name>
<dbReference type="Proteomes" id="UP000316213">
    <property type="component" value="Unassembled WGS sequence"/>
</dbReference>
<dbReference type="Pfam" id="PF01433">
    <property type="entry name" value="Peptidase_M1"/>
    <property type="match status" value="1"/>
</dbReference>
<dbReference type="Gene3D" id="1.10.390.10">
    <property type="entry name" value="Neutral Protease Domain 2"/>
    <property type="match status" value="1"/>
</dbReference>
<feature type="region of interest" description="Disordered" evidence="1">
    <location>
        <begin position="617"/>
        <end position="643"/>
    </location>
</feature>
<dbReference type="PANTHER" id="PTHR11533:SF174">
    <property type="entry name" value="PUROMYCIN-SENSITIVE AMINOPEPTIDASE-RELATED"/>
    <property type="match status" value="1"/>
</dbReference>
<dbReference type="GO" id="GO:0005615">
    <property type="term" value="C:extracellular space"/>
    <property type="evidence" value="ECO:0007669"/>
    <property type="project" value="TreeGrafter"/>
</dbReference>
<dbReference type="InterPro" id="IPR014782">
    <property type="entry name" value="Peptidase_M1_dom"/>
</dbReference>
<feature type="domain" description="Peptidase M1 membrane alanine aminopeptidase" evidence="2">
    <location>
        <begin position="395"/>
        <end position="592"/>
    </location>
</feature>
<dbReference type="AlphaFoldDB" id="A0A5C5ZYD3"/>
<reference evidence="3 4" key="1">
    <citation type="submission" date="2019-02" db="EMBL/GenBank/DDBJ databases">
        <title>Deep-cultivation of Planctomycetes and their phenomic and genomic characterization uncovers novel biology.</title>
        <authorList>
            <person name="Wiegand S."/>
            <person name="Jogler M."/>
            <person name="Boedeker C."/>
            <person name="Pinto D."/>
            <person name="Vollmers J."/>
            <person name="Rivas-Marin E."/>
            <person name="Kohn T."/>
            <person name="Peeters S.H."/>
            <person name="Heuer A."/>
            <person name="Rast P."/>
            <person name="Oberbeckmann S."/>
            <person name="Bunk B."/>
            <person name="Jeske O."/>
            <person name="Meyerdierks A."/>
            <person name="Storesund J.E."/>
            <person name="Kallscheuer N."/>
            <person name="Luecker S."/>
            <person name="Lage O.M."/>
            <person name="Pohl T."/>
            <person name="Merkel B.J."/>
            <person name="Hornburger P."/>
            <person name="Mueller R.-W."/>
            <person name="Bruemmer F."/>
            <person name="Labrenz M."/>
            <person name="Spormann A.M."/>
            <person name="Op Den Camp H."/>
            <person name="Overmann J."/>
            <person name="Amann R."/>
            <person name="Jetten M.S.M."/>
            <person name="Mascher T."/>
            <person name="Medema M.H."/>
            <person name="Devos D.P."/>
            <person name="Kaster A.-K."/>
            <person name="Ovreas L."/>
            <person name="Rohde M."/>
            <person name="Galperin M.Y."/>
            <person name="Jogler C."/>
        </authorList>
    </citation>
    <scope>NUCLEOTIDE SEQUENCE [LARGE SCALE GENOMIC DNA]</scope>
    <source>
        <strain evidence="3 4">Pla100</strain>
    </source>
</reference>
<dbReference type="SUPFAM" id="SSF55486">
    <property type="entry name" value="Metalloproteases ('zincins'), catalytic domain"/>
    <property type="match status" value="1"/>
</dbReference>
<accession>A0A5C5ZYD3</accession>
<protein>
    <recommendedName>
        <fullName evidence="2">Peptidase M1 membrane alanine aminopeptidase domain-containing protein</fullName>
    </recommendedName>
</protein>
<dbReference type="GO" id="GO:0016020">
    <property type="term" value="C:membrane"/>
    <property type="evidence" value="ECO:0007669"/>
    <property type="project" value="TreeGrafter"/>
</dbReference>
<organism evidence="3 4">
    <name type="scientific">Neorhodopirellula pilleata</name>
    <dbReference type="NCBI Taxonomy" id="2714738"/>
    <lineage>
        <taxon>Bacteria</taxon>
        <taxon>Pseudomonadati</taxon>
        <taxon>Planctomycetota</taxon>
        <taxon>Planctomycetia</taxon>
        <taxon>Pirellulales</taxon>
        <taxon>Pirellulaceae</taxon>
        <taxon>Neorhodopirellula</taxon>
    </lineage>
</organism>
<dbReference type="GO" id="GO:0008270">
    <property type="term" value="F:zinc ion binding"/>
    <property type="evidence" value="ECO:0007669"/>
    <property type="project" value="InterPro"/>
</dbReference>
<dbReference type="CDD" id="cd09604">
    <property type="entry name" value="M1_APN_like"/>
    <property type="match status" value="1"/>
</dbReference>
<feature type="region of interest" description="Disordered" evidence="1">
    <location>
        <begin position="782"/>
        <end position="842"/>
    </location>
</feature>
<evidence type="ECO:0000313" key="4">
    <source>
        <dbReference type="Proteomes" id="UP000316213"/>
    </source>
</evidence>
<feature type="compositionally biased region" description="Basic and acidic residues" evidence="1">
    <location>
        <begin position="804"/>
        <end position="815"/>
    </location>
</feature>
<evidence type="ECO:0000313" key="3">
    <source>
        <dbReference type="EMBL" id="TWT92186.1"/>
    </source>
</evidence>
<dbReference type="GO" id="GO:0005737">
    <property type="term" value="C:cytoplasm"/>
    <property type="evidence" value="ECO:0007669"/>
    <property type="project" value="TreeGrafter"/>
</dbReference>
<dbReference type="GO" id="GO:0043171">
    <property type="term" value="P:peptide catabolic process"/>
    <property type="evidence" value="ECO:0007669"/>
    <property type="project" value="TreeGrafter"/>
</dbReference>
<evidence type="ECO:0000256" key="1">
    <source>
        <dbReference type="SAM" id="MobiDB-lite"/>
    </source>
</evidence>
<evidence type="ECO:0000259" key="2">
    <source>
        <dbReference type="Pfam" id="PF01433"/>
    </source>
</evidence>
<dbReference type="PANTHER" id="PTHR11533">
    <property type="entry name" value="PROTEASE M1 ZINC METALLOPROTEASE"/>
    <property type="match status" value="1"/>
</dbReference>
<dbReference type="InterPro" id="IPR050344">
    <property type="entry name" value="Peptidase_M1_aminopeptidases"/>
</dbReference>
<dbReference type="InterPro" id="IPR027268">
    <property type="entry name" value="Peptidase_M4/M1_CTD_sf"/>
</dbReference>
<dbReference type="GO" id="GO:0070006">
    <property type="term" value="F:metalloaminopeptidase activity"/>
    <property type="evidence" value="ECO:0007669"/>
    <property type="project" value="TreeGrafter"/>
</dbReference>
<keyword evidence="4" id="KW-1185">Reference proteome</keyword>
<feature type="compositionally biased region" description="Basic and acidic residues" evidence="1">
    <location>
        <begin position="619"/>
        <end position="643"/>
    </location>
</feature>
<gene>
    <name evidence="3" type="ORF">Pla100_47230</name>
</gene>
<sequence>MFRYLHRCFILIVMTLALTSVVGQRVMGQPLPNLKHTDSKDLFFPITNWLPTPGVYRTASGAPGPLYWQQRADYDIDVRLDDEKRSIQGDCRITYHNESPHSLPYVWIQLDQNRFRNESVSVLSRTAPGLNGQMSFQSLHSLLAQTTFKGGYEIESVTQPGTDQESELTHLIVDTMMRVDLPEPLSPGESTEIRIVYHYNIVDASVIRARGGYEIFTGDDDSEHGEAIYEIAQWFPRMAAYTDYTGWQHAQFIGSGEFTLELGDYHVDITVPDDMVVTATGILGNPQEVLQPEWIERLAEIEGQTKPTFIITPKEAKANEDAAKERSNQKNSKVAEKTWSFEAKNVRDFAWAASRKFIWDAMPVRVGERTVTAMSFYPNEAEPLWSQYSTEAIAHTIEVYSRYTFDYPYDVAISVNGPVYGMEYPMICFNGPRPEDDGTYTKATKYGLISVIIHEVGHNFFPMIVNSDERQWTWMDEGLNTFLQFLAEQEWEDDYPSSRGPAEKIVPFMRGGNQRPIMTGSEEILQFGNNAYAKPAAALNILRETVLGRERFDFAFREYCRRWKFKRPTPADFFRTIEDASGTDLDWFWRGWFFSTDHVDVAIKSVELFVIDTGDPDEASERRRREKDTKEKTPTEDRNQNLPKRIEWQPGLKDFYNSPDYDEDRVEESDRKAYQKFLDRLDKDERRLLRRTTQFYVVTLSNIGGLVMPVPMRIHYADNTAENIVLPAEIWRHQSSEVQKLLLSEKKIARLEIDPKREIADTEVSNNHWPPRLEPSRFKLFKDEKKKNPMQKLHAAKSAANKAKTSDNETERQADGESDDKEDSGKGSGEAAGDESSGESDE</sequence>
<comment type="caution">
    <text evidence="3">The sequence shown here is derived from an EMBL/GenBank/DDBJ whole genome shotgun (WGS) entry which is preliminary data.</text>
</comment>
<proteinExistence type="predicted"/>
<dbReference type="GO" id="GO:0042277">
    <property type="term" value="F:peptide binding"/>
    <property type="evidence" value="ECO:0007669"/>
    <property type="project" value="TreeGrafter"/>
</dbReference>
<feature type="compositionally biased region" description="Acidic residues" evidence="1">
    <location>
        <begin position="832"/>
        <end position="842"/>
    </location>
</feature>